<evidence type="ECO:0000256" key="5">
    <source>
        <dbReference type="ARBA" id="ARBA00022729"/>
    </source>
</evidence>
<dbReference type="InterPro" id="IPR036048">
    <property type="entry name" value="Interleukin_8-like_sf"/>
</dbReference>
<feature type="domain" description="Chemokine interleukin-8-like" evidence="9">
    <location>
        <begin position="30"/>
        <end position="90"/>
    </location>
</feature>
<feature type="chain" id="PRO_5044328642" description="Chemokine interleukin-8-like domain-containing protein" evidence="8">
    <location>
        <begin position="23"/>
        <end position="122"/>
    </location>
</feature>
<organism evidence="10 11">
    <name type="scientific">Esox lucius</name>
    <name type="common">Northern pike</name>
    <dbReference type="NCBI Taxonomy" id="8010"/>
    <lineage>
        <taxon>Eukaryota</taxon>
        <taxon>Metazoa</taxon>
        <taxon>Chordata</taxon>
        <taxon>Craniata</taxon>
        <taxon>Vertebrata</taxon>
        <taxon>Euteleostomi</taxon>
        <taxon>Actinopterygii</taxon>
        <taxon>Neopterygii</taxon>
        <taxon>Teleostei</taxon>
        <taxon>Protacanthopterygii</taxon>
        <taxon>Esociformes</taxon>
        <taxon>Esocidae</taxon>
        <taxon>Esox</taxon>
    </lineage>
</organism>
<dbReference type="PANTHER" id="PTHR12015">
    <property type="entry name" value="SMALL INDUCIBLE CYTOKINE A"/>
    <property type="match status" value="1"/>
</dbReference>
<evidence type="ECO:0000256" key="1">
    <source>
        <dbReference type="ARBA" id="ARBA00004613"/>
    </source>
</evidence>
<evidence type="ECO:0000259" key="9">
    <source>
        <dbReference type="SMART" id="SM00199"/>
    </source>
</evidence>
<dbReference type="GO" id="GO:0008009">
    <property type="term" value="F:chemokine activity"/>
    <property type="evidence" value="ECO:0007669"/>
    <property type="project" value="InterPro"/>
</dbReference>
<reference evidence="10" key="2">
    <citation type="submission" date="2025-08" db="UniProtKB">
        <authorList>
            <consortium name="Ensembl"/>
        </authorList>
    </citation>
    <scope>IDENTIFICATION</scope>
</reference>
<dbReference type="SMART" id="SM00199">
    <property type="entry name" value="SCY"/>
    <property type="match status" value="1"/>
</dbReference>
<dbReference type="Proteomes" id="UP000265140">
    <property type="component" value="Chromosome 3"/>
</dbReference>
<keyword evidence="3" id="KW-0202">Cytokine</keyword>
<dbReference type="InterPro" id="IPR001811">
    <property type="entry name" value="Chemokine_IL8-like_dom"/>
</dbReference>
<dbReference type="Ensembl" id="ENSELUT00000109187.1">
    <property type="protein sequence ID" value="ENSELUP00000096439.1"/>
    <property type="gene ID" value="ENSELUG00000033086.2"/>
</dbReference>
<dbReference type="PANTHER" id="PTHR12015:SF108">
    <property type="entry name" value="C-C MOTIF CHEMOKINE 20"/>
    <property type="match status" value="1"/>
</dbReference>
<keyword evidence="5 8" id="KW-0732">Signal</keyword>
<accession>A0AAY5L5M0</accession>
<feature type="signal peptide" evidence="8">
    <location>
        <begin position="1"/>
        <end position="22"/>
    </location>
</feature>
<reference evidence="10 11" key="1">
    <citation type="submission" date="2020-02" db="EMBL/GenBank/DDBJ databases">
        <title>Esox lucius (northern pike) genome, fEsoLuc1, primary haplotype.</title>
        <authorList>
            <person name="Myers G."/>
            <person name="Karagic N."/>
            <person name="Meyer A."/>
            <person name="Pippel M."/>
            <person name="Reichard M."/>
            <person name="Winkler S."/>
            <person name="Tracey A."/>
            <person name="Sims Y."/>
            <person name="Howe K."/>
            <person name="Rhie A."/>
            <person name="Formenti G."/>
            <person name="Durbin R."/>
            <person name="Fedrigo O."/>
            <person name="Jarvis E.D."/>
        </authorList>
    </citation>
    <scope>NUCLEOTIDE SEQUENCE [LARGE SCALE GENOMIC DNA]</scope>
</reference>
<dbReference type="GeneTree" id="ENSGT01030000235105"/>
<evidence type="ECO:0000256" key="3">
    <source>
        <dbReference type="ARBA" id="ARBA00022514"/>
    </source>
</evidence>
<evidence type="ECO:0000256" key="8">
    <source>
        <dbReference type="SAM" id="SignalP"/>
    </source>
</evidence>
<keyword evidence="7" id="KW-0395">Inflammatory response</keyword>
<dbReference type="AlphaFoldDB" id="A0AAY5L5M0"/>
<evidence type="ECO:0000256" key="2">
    <source>
        <dbReference type="ARBA" id="ARBA00022500"/>
    </source>
</evidence>
<name>A0AAY5L5M0_ESOLU</name>
<keyword evidence="2" id="KW-0145">Chemotaxis</keyword>
<dbReference type="GO" id="GO:0005615">
    <property type="term" value="C:extracellular space"/>
    <property type="evidence" value="ECO:0007669"/>
    <property type="project" value="UniProtKB-KW"/>
</dbReference>
<evidence type="ECO:0000313" key="11">
    <source>
        <dbReference type="Proteomes" id="UP000265140"/>
    </source>
</evidence>
<reference evidence="10" key="3">
    <citation type="submission" date="2025-09" db="UniProtKB">
        <authorList>
            <consortium name="Ensembl"/>
        </authorList>
    </citation>
    <scope>IDENTIFICATION</scope>
</reference>
<dbReference type="Pfam" id="PF00048">
    <property type="entry name" value="IL8"/>
    <property type="match status" value="1"/>
</dbReference>
<evidence type="ECO:0000256" key="7">
    <source>
        <dbReference type="ARBA" id="ARBA00023198"/>
    </source>
</evidence>
<dbReference type="GO" id="GO:0006955">
    <property type="term" value="P:immune response"/>
    <property type="evidence" value="ECO:0007669"/>
    <property type="project" value="InterPro"/>
</dbReference>
<protein>
    <recommendedName>
        <fullName evidence="9">Chemokine interleukin-8-like domain-containing protein</fullName>
    </recommendedName>
</protein>
<keyword evidence="6" id="KW-1015">Disulfide bond</keyword>
<dbReference type="Gene3D" id="2.40.50.40">
    <property type="match status" value="1"/>
</dbReference>
<sequence length="122" mass="14435">MAPRYLNVILLLCSLVTMFCQGTREIYPRKLYCCVEYQQQPIPIQNIKGYKMQSSTEVCHIDAIIFYTIKNYKVCANIKDNWVKQALDHLRYTLFIFCLLTQLQCTPKSLRNTIKLNLKQNY</sequence>
<proteinExistence type="predicted"/>
<keyword evidence="11" id="KW-1185">Reference proteome</keyword>
<keyword evidence="4" id="KW-0964">Secreted</keyword>
<evidence type="ECO:0000313" key="10">
    <source>
        <dbReference type="Ensembl" id="ENSELUP00000096439.1"/>
    </source>
</evidence>
<comment type="subcellular location">
    <subcellularLocation>
        <location evidence="1">Secreted</location>
    </subcellularLocation>
</comment>
<dbReference type="FunFam" id="2.40.50.40:FF:000012">
    <property type="entry name" value="C-C motif chemokine"/>
    <property type="match status" value="1"/>
</dbReference>
<gene>
    <name evidence="10" type="primary">CCL20</name>
</gene>
<dbReference type="GO" id="GO:0006954">
    <property type="term" value="P:inflammatory response"/>
    <property type="evidence" value="ECO:0007669"/>
    <property type="project" value="UniProtKB-KW"/>
</dbReference>
<dbReference type="SUPFAM" id="SSF54117">
    <property type="entry name" value="Interleukin 8-like chemokines"/>
    <property type="match status" value="1"/>
</dbReference>
<evidence type="ECO:0000256" key="6">
    <source>
        <dbReference type="ARBA" id="ARBA00023157"/>
    </source>
</evidence>
<evidence type="ECO:0000256" key="4">
    <source>
        <dbReference type="ARBA" id="ARBA00022525"/>
    </source>
</evidence>
<dbReference type="InterPro" id="IPR039809">
    <property type="entry name" value="Chemokine_b/g/d"/>
</dbReference>